<gene>
    <name evidence="1" type="ORF">BP5553_04731</name>
</gene>
<evidence type="ECO:0008006" key="3">
    <source>
        <dbReference type="Google" id="ProtNLM"/>
    </source>
</evidence>
<comment type="caution">
    <text evidence="1">The sequence shown here is derived from an EMBL/GenBank/DDBJ whole genome shotgun (WGS) entry which is preliminary data.</text>
</comment>
<keyword evidence="2" id="KW-1185">Reference proteome</keyword>
<dbReference type="OrthoDB" id="3458855at2759"/>
<accession>A0A370TP74</accession>
<evidence type="ECO:0000313" key="2">
    <source>
        <dbReference type="Proteomes" id="UP000254866"/>
    </source>
</evidence>
<organism evidence="1 2">
    <name type="scientific">Venustampulla echinocandica</name>
    <dbReference type="NCBI Taxonomy" id="2656787"/>
    <lineage>
        <taxon>Eukaryota</taxon>
        <taxon>Fungi</taxon>
        <taxon>Dikarya</taxon>
        <taxon>Ascomycota</taxon>
        <taxon>Pezizomycotina</taxon>
        <taxon>Leotiomycetes</taxon>
        <taxon>Helotiales</taxon>
        <taxon>Pleuroascaceae</taxon>
        <taxon>Venustampulla</taxon>
    </lineage>
</organism>
<dbReference type="Proteomes" id="UP000254866">
    <property type="component" value="Unassembled WGS sequence"/>
</dbReference>
<evidence type="ECO:0000313" key="1">
    <source>
        <dbReference type="EMBL" id="RDL37298.1"/>
    </source>
</evidence>
<name>A0A370TP74_9HELO</name>
<dbReference type="EMBL" id="NPIC01000003">
    <property type="protein sequence ID" value="RDL37298.1"/>
    <property type="molecule type" value="Genomic_DNA"/>
</dbReference>
<protein>
    <recommendedName>
        <fullName evidence="3">Helitron helicase-like domain-containing protein</fullName>
    </recommendedName>
</protein>
<dbReference type="AlphaFoldDB" id="A0A370TP74"/>
<proteinExistence type="predicted"/>
<dbReference type="RefSeq" id="XP_031869954.1">
    <property type="nucleotide sequence ID" value="XM_032013354.1"/>
</dbReference>
<sequence>MFYIYDLIIIRQATFGNYLQAKNGYWARATTDIARLSGDDLHRAADEFMNGEKISNPPIYSLITNMRIISSFNPEFFGEKMRFRNLIFGKIGIPLVWFTLNPKDIGNILVVKLADEEVLLDDTGVKSVLLRVYNTDDVTPTRFCLACGELWRYQLDSEANVRLCLQAPSTDLHSLHSQGNGYVSLGQQFASETPGTAIFTMPDDMSLAQFQEALNTDSIKWPPEPRCIPTPIPVPNTKEKV</sequence>
<dbReference type="GeneID" id="43597580"/>
<reference evidence="1 2" key="1">
    <citation type="journal article" date="2018" name="IMA Fungus">
        <title>IMA Genome-F 9: Draft genome sequence of Annulohypoxylon stygium, Aspergillus mulundensis, Berkeleyomyces basicola (syn. Thielaviopsis basicola), Ceratocystis smalleyi, two Cercospora beticola strains, Coleophoma cylindrospora, Fusarium fracticaudum, Phialophora cf. hyalina, and Morchella septimelata.</title>
        <authorList>
            <person name="Wingfield B.D."/>
            <person name="Bills G.F."/>
            <person name="Dong Y."/>
            <person name="Huang W."/>
            <person name="Nel W.J."/>
            <person name="Swalarsk-Parry B.S."/>
            <person name="Vaghefi N."/>
            <person name="Wilken P.M."/>
            <person name="An Z."/>
            <person name="de Beer Z.W."/>
            <person name="De Vos L."/>
            <person name="Chen L."/>
            <person name="Duong T.A."/>
            <person name="Gao Y."/>
            <person name="Hammerbacher A."/>
            <person name="Kikkert J.R."/>
            <person name="Li Y."/>
            <person name="Li H."/>
            <person name="Li K."/>
            <person name="Li Q."/>
            <person name="Liu X."/>
            <person name="Ma X."/>
            <person name="Naidoo K."/>
            <person name="Pethybridge S.J."/>
            <person name="Sun J."/>
            <person name="Steenkamp E.T."/>
            <person name="van der Nest M.A."/>
            <person name="van Wyk S."/>
            <person name="Wingfield M.J."/>
            <person name="Xiong C."/>
            <person name="Yue Q."/>
            <person name="Zhang X."/>
        </authorList>
    </citation>
    <scope>NUCLEOTIDE SEQUENCE [LARGE SCALE GENOMIC DNA]</scope>
    <source>
        <strain evidence="1 2">BP 5553</strain>
    </source>
</reference>